<accession>A0ACB9HSG8</accession>
<evidence type="ECO:0000313" key="1">
    <source>
        <dbReference type="EMBL" id="KAI3798256.1"/>
    </source>
</evidence>
<reference evidence="1 2" key="2">
    <citation type="journal article" date="2022" name="Mol. Ecol. Resour.">
        <title>The genomes of chicory, endive, great burdock and yacon provide insights into Asteraceae paleo-polyploidization history and plant inulin production.</title>
        <authorList>
            <person name="Fan W."/>
            <person name="Wang S."/>
            <person name="Wang H."/>
            <person name="Wang A."/>
            <person name="Jiang F."/>
            <person name="Liu H."/>
            <person name="Zhao H."/>
            <person name="Xu D."/>
            <person name="Zhang Y."/>
        </authorList>
    </citation>
    <scope>NUCLEOTIDE SEQUENCE [LARGE SCALE GENOMIC DNA]</scope>
    <source>
        <strain evidence="2">cv. Yunnan</strain>
        <tissue evidence="1">Leaves</tissue>
    </source>
</reference>
<proteinExistence type="predicted"/>
<evidence type="ECO:0000313" key="2">
    <source>
        <dbReference type="Proteomes" id="UP001056120"/>
    </source>
</evidence>
<comment type="caution">
    <text evidence="1">The sequence shown here is derived from an EMBL/GenBank/DDBJ whole genome shotgun (WGS) entry which is preliminary data.</text>
</comment>
<reference evidence="2" key="1">
    <citation type="journal article" date="2022" name="Mol. Ecol. Resour.">
        <title>The genomes of chicory, endive, great burdock and yacon provide insights into Asteraceae palaeo-polyploidization history and plant inulin production.</title>
        <authorList>
            <person name="Fan W."/>
            <person name="Wang S."/>
            <person name="Wang H."/>
            <person name="Wang A."/>
            <person name="Jiang F."/>
            <person name="Liu H."/>
            <person name="Zhao H."/>
            <person name="Xu D."/>
            <person name="Zhang Y."/>
        </authorList>
    </citation>
    <scope>NUCLEOTIDE SEQUENCE [LARGE SCALE GENOMIC DNA]</scope>
    <source>
        <strain evidence="2">cv. Yunnan</strain>
    </source>
</reference>
<dbReference type="Proteomes" id="UP001056120">
    <property type="component" value="Linkage Group LG11"/>
</dbReference>
<dbReference type="EMBL" id="CM042028">
    <property type="protein sequence ID" value="KAI3798256.1"/>
    <property type="molecule type" value="Genomic_DNA"/>
</dbReference>
<gene>
    <name evidence="1" type="ORF">L1987_33527</name>
</gene>
<organism evidence="1 2">
    <name type="scientific">Smallanthus sonchifolius</name>
    <dbReference type="NCBI Taxonomy" id="185202"/>
    <lineage>
        <taxon>Eukaryota</taxon>
        <taxon>Viridiplantae</taxon>
        <taxon>Streptophyta</taxon>
        <taxon>Embryophyta</taxon>
        <taxon>Tracheophyta</taxon>
        <taxon>Spermatophyta</taxon>
        <taxon>Magnoliopsida</taxon>
        <taxon>eudicotyledons</taxon>
        <taxon>Gunneridae</taxon>
        <taxon>Pentapetalae</taxon>
        <taxon>asterids</taxon>
        <taxon>campanulids</taxon>
        <taxon>Asterales</taxon>
        <taxon>Asteraceae</taxon>
        <taxon>Asteroideae</taxon>
        <taxon>Heliantheae alliance</taxon>
        <taxon>Millerieae</taxon>
        <taxon>Smallanthus</taxon>
    </lineage>
</organism>
<protein>
    <submittedName>
        <fullName evidence="1">Uncharacterized protein</fullName>
    </submittedName>
</protein>
<sequence length="636" mass="72048">MKIHTQSFLLLLFCSILVPRSAVVLSENLRGVAPIDEEYYNGLSSSGTIKCRDGSKSFTKAQINDDFCDCSDGSDEPGTSACPSGKFYCRNAGHSPLSIYSSRVNDGICDCCDGSDEYDGKINCKNTCWEAGKVARDRLRKKIATFREGFTIRKHEVEQAKLSAAKDEEELSRLKNEENILKGLVQQLKERKEQIEKAEEKERAQKEKEEKQKKEAEEAKLKEQKGEEKVNVEEQETVGSKSDDEPWAHDHSPLGQDLNKAPADVEVGVAHNDEDDHRDASLDNIEEEHAEENEEPSKVTHEHDHEESSNAAHEYDHSHVPGSKEEDASKKDASEDAGSLSREELGRVIGSRWTRKKTEEQDEDAGSARHNDNYDDDNDDGDDDMSDSAHDEEYNGYDMETEEDHRKYEDDDHMDDIGDDDSSDSHKYESDGESDMSDMESTSNPSWLEKIQQTVRKFLEAVNPFQTPVDTSESEHVRKEYDDASGKLSKIQSRISSLTKKLGHDFGPEKEFYSLYGQCFEIKENKYVYKVCPFKEATQEEGHSTTRLGQWDKFDESHKVMLFSNGDKCWNGPQRSLTVRLRCGSKVEVADIDEPSRCEYSALLTTPAVCQEGRLKELEDKLEAVNKEQPQGHDEL</sequence>
<keyword evidence="2" id="KW-1185">Reference proteome</keyword>
<name>A0ACB9HSG8_9ASTR</name>